<evidence type="ECO:0000313" key="7">
    <source>
        <dbReference type="Proteomes" id="UP000237968"/>
    </source>
</evidence>
<keyword evidence="2 4" id="KW-0479">Metal-binding</keyword>
<evidence type="ECO:0000313" key="6">
    <source>
        <dbReference type="EMBL" id="PRP96780.1"/>
    </source>
</evidence>
<evidence type="ECO:0000256" key="3">
    <source>
        <dbReference type="ARBA" id="ARBA00023004"/>
    </source>
</evidence>
<evidence type="ECO:0000256" key="4">
    <source>
        <dbReference type="PROSITE-ProRule" id="PRU00433"/>
    </source>
</evidence>
<keyword evidence="3 4" id="KW-0408">Iron</keyword>
<dbReference type="InterPro" id="IPR009056">
    <property type="entry name" value="Cyt_c-like_dom"/>
</dbReference>
<evidence type="ECO:0000259" key="5">
    <source>
        <dbReference type="PROSITE" id="PS51007"/>
    </source>
</evidence>
<protein>
    <submittedName>
        <fullName evidence="6">Cytochrome c</fullName>
    </submittedName>
</protein>
<dbReference type="Gene3D" id="1.10.760.10">
    <property type="entry name" value="Cytochrome c-like domain"/>
    <property type="match status" value="1"/>
</dbReference>
<comment type="caution">
    <text evidence="6">The sequence shown here is derived from an EMBL/GenBank/DDBJ whole genome shotgun (WGS) entry which is preliminary data.</text>
</comment>
<dbReference type="AlphaFoldDB" id="A0A2S9XVK8"/>
<dbReference type="OrthoDB" id="9808312at2"/>
<dbReference type="EMBL" id="PVNK01000164">
    <property type="protein sequence ID" value="PRP96780.1"/>
    <property type="molecule type" value="Genomic_DNA"/>
</dbReference>
<dbReference type="GO" id="GO:0020037">
    <property type="term" value="F:heme binding"/>
    <property type="evidence" value="ECO:0007669"/>
    <property type="project" value="InterPro"/>
</dbReference>
<dbReference type="GO" id="GO:0046872">
    <property type="term" value="F:metal ion binding"/>
    <property type="evidence" value="ECO:0007669"/>
    <property type="project" value="UniProtKB-KW"/>
</dbReference>
<feature type="domain" description="Cytochrome c" evidence="5">
    <location>
        <begin position="36"/>
        <end position="126"/>
    </location>
</feature>
<evidence type="ECO:0000256" key="1">
    <source>
        <dbReference type="ARBA" id="ARBA00022617"/>
    </source>
</evidence>
<keyword evidence="1 4" id="KW-0349">Heme</keyword>
<evidence type="ECO:0000256" key="2">
    <source>
        <dbReference type="ARBA" id="ARBA00022723"/>
    </source>
</evidence>
<reference evidence="6 7" key="1">
    <citation type="submission" date="2018-03" db="EMBL/GenBank/DDBJ databases">
        <title>Draft Genome Sequences of the Obligatory Marine Myxobacteria Enhygromyxa salina SWB005.</title>
        <authorList>
            <person name="Poehlein A."/>
            <person name="Moghaddam J.A."/>
            <person name="Harms H."/>
            <person name="Alanjari M."/>
            <person name="Koenig G.M."/>
            <person name="Daniel R."/>
            <person name="Schaeberle T.F."/>
        </authorList>
    </citation>
    <scope>NUCLEOTIDE SEQUENCE [LARGE SCALE GENOMIC DNA]</scope>
    <source>
        <strain evidence="6 7">SWB005</strain>
    </source>
</reference>
<dbReference type="PROSITE" id="PS51007">
    <property type="entry name" value="CYTC"/>
    <property type="match status" value="1"/>
</dbReference>
<accession>A0A2S9XVK8</accession>
<keyword evidence="7" id="KW-1185">Reference proteome</keyword>
<proteinExistence type="predicted"/>
<dbReference type="SUPFAM" id="SSF46626">
    <property type="entry name" value="Cytochrome c"/>
    <property type="match status" value="1"/>
</dbReference>
<dbReference type="GO" id="GO:0009055">
    <property type="term" value="F:electron transfer activity"/>
    <property type="evidence" value="ECO:0007669"/>
    <property type="project" value="InterPro"/>
</dbReference>
<dbReference type="Proteomes" id="UP000237968">
    <property type="component" value="Unassembled WGS sequence"/>
</dbReference>
<name>A0A2S9XVK8_9BACT</name>
<dbReference type="InterPro" id="IPR036909">
    <property type="entry name" value="Cyt_c-like_dom_sf"/>
</dbReference>
<gene>
    <name evidence="6" type="ORF">ENSA5_35540</name>
</gene>
<dbReference type="Pfam" id="PF13442">
    <property type="entry name" value="Cytochrome_CBB3"/>
    <property type="match status" value="1"/>
</dbReference>
<sequence>MLEIKQSILMFCALGGLGCAATTPLDDPEMEDPFAAQVSEGSVLYADHCASCHGDDGSGTSQAPALVGLTEGALPLDPAPGAVRDTQFETVADVGAFAVANMPPADPGSLMADEYYAILAFALFANGIELEEELSGSLAAEIVIPR</sequence>
<organism evidence="6 7">
    <name type="scientific">Enhygromyxa salina</name>
    <dbReference type="NCBI Taxonomy" id="215803"/>
    <lineage>
        <taxon>Bacteria</taxon>
        <taxon>Pseudomonadati</taxon>
        <taxon>Myxococcota</taxon>
        <taxon>Polyangia</taxon>
        <taxon>Nannocystales</taxon>
        <taxon>Nannocystaceae</taxon>
        <taxon>Enhygromyxa</taxon>
    </lineage>
</organism>
<dbReference type="PROSITE" id="PS51257">
    <property type="entry name" value="PROKAR_LIPOPROTEIN"/>
    <property type="match status" value="1"/>
</dbReference>